<keyword evidence="13" id="KW-1185">Reference proteome</keyword>
<evidence type="ECO:0000256" key="1">
    <source>
        <dbReference type="ARBA" id="ARBA00000198"/>
    </source>
</evidence>
<organism evidence="12 13">
    <name type="scientific">Dermabacter jinjuensis</name>
    <dbReference type="NCBI Taxonomy" id="1667168"/>
    <lineage>
        <taxon>Bacteria</taxon>
        <taxon>Bacillati</taxon>
        <taxon>Actinomycetota</taxon>
        <taxon>Actinomycetes</taxon>
        <taxon>Micrococcales</taxon>
        <taxon>Dermabacteraceae</taxon>
        <taxon>Dermabacter</taxon>
    </lineage>
</organism>
<comment type="catalytic activity">
    <reaction evidence="9">
        <text>7,8-dihydroneopterin = 6-hydroxymethyl-7,8-dihydropterin + glycolaldehyde</text>
        <dbReference type="Rhea" id="RHEA:10540"/>
        <dbReference type="ChEBI" id="CHEBI:17001"/>
        <dbReference type="ChEBI" id="CHEBI:17071"/>
        <dbReference type="ChEBI" id="CHEBI:44841"/>
        <dbReference type="EC" id="4.1.2.25"/>
    </reaction>
</comment>
<dbReference type="Pfam" id="PF01288">
    <property type="entry name" value="HPPK"/>
    <property type="match status" value="1"/>
</dbReference>
<feature type="domain" description="7,8-dihydro-6-hydroxymethylpterin-pyrophosphokinase" evidence="11">
    <location>
        <begin position="221"/>
        <end position="232"/>
    </location>
</feature>
<evidence type="ECO:0000256" key="3">
    <source>
        <dbReference type="ARBA" id="ARBA00009640"/>
    </source>
</evidence>
<dbReference type="Gene3D" id="3.30.70.560">
    <property type="entry name" value="7,8-Dihydro-6-hydroxymethylpterin-pyrophosphokinase HPPK"/>
    <property type="match status" value="1"/>
</dbReference>
<comment type="pathway">
    <text evidence="9">Cofactor biosynthesis; tetrahydrofolate biosynthesis; 2-amino-4-hydroxy-6-hydroxymethyl-7,8-dihydropteridine diphosphate from 7,8-dihydroneopterin triphosphate: step 3/4.</text>
</comment>
<evidence type="ECO:0000256" key="6">
    <source>
        <dbReference type="ARBA" id="ARBA00022777"/>
    </source>
</evidence>
<evidence type="ECO:0000256" key="5">
    <source>
        <dbReference type="ARBA" id="ARBA00022741"/>
    </source>
</evidence>
<dbReference type="SUPFAM" id="SSF55083">
    <property type="entry name" value="6-hydroxymethyl-7,8-dihydropterin pyrophosphokinase, HPPK"/>
    <property type="match status" value="1"/>
</dbReference>
<evidence type="ECO:0000256" key="8">
    <source>
        <dbReference type="ARBA" id="ARBA00022909"/>
    </source>
</evidence>
<protein>
    <recommendedName>
        <fullName evidence="9">Bifunctional folate synthesis protein</fullName>
    </recommendedName>
    <domain>
        <recommendedName>
            <fullName evidence="9">Dihydroneopterin aldolase</fullName>
            <shortName evidence="9">DHNA</shortName>
            <ecNumber evidence="9">4.1.2.25</ecNumber>
        </recommendedName>
        <alternativeName>
            <fullName evidence="9">7,8-dihydroneopterin aldolase</fullName>
        </alternativeName>
    </domain>
    <domain>
        <recommendedName>
            <fullName evidence="9">2-amino-4-hydroxy-6-hydroxymethyldihydropteridine pyrophosphokinase</fullName>
            <ecNumber evidence="9">2.7.6.3</ecNumber>
        </recommendedName>
        <alternativeName>
            <fullName evidence="9">6-hydroxymethyl-7,8-dihydropterin pyrophosphokinase</fullName>
            <shortName evidence="9">PPPK</shortName>
        </alternativeName>
        <alternativeName>
            <fullName evidence="9">7,8-dihydro-6-hydroxymethylpterin pyrophosphokinase</fullName>
            <shortName evidence="9">HPPK</shortName>
        </alternativeName>
    </domain>
</protein>
<name>A0ABN5DQ69_9MICO</name>
<dbReference type="NCBIfam" id="TIGR01498">
    <property type="entry name" value="folK"/>
    <property type="match status" value="1"/>
</dbReference>
<evidence type="ECO:0000259" key="11">
    <source>
        <dbReference type="PROSITE" id="PS00794"/>
    </source>
</evidence>
<comment type="similarity">
    <text evidence="3">In the N-terminal section; belongs to the DHNA family.</text>
</comment>
<comment type="function">
    <text evidence="9">Catalyzes the conversion of 7,8-dihydroneopterin to 6-hydroxymethyl-7,8-dihydropterin.</text>
</comment>
<dbReference type="EC" id="2.7.6.3" evidence="9"/>
<dbReference type="PANTHER" id="PTHR43071:SF1">
    <property type="entry name" value="2-AMINO-4-HYDROXY-6-HYDROXYMETHYLDIHYDROPTERIDINE PYROPHOSPHOKINASE"/>
    <property type="match status" value="1"/>
</dbReference>
<reference evidence="12 13" key="1">
    <citation type="journal article" date="2016" name="Int. J. Syst. Evol. Microbiol.">
        <title>Dermabacter jinjuensis sp. nov., a novel species of the genus Dermabacter isolated from a clinical specimen.</title>
        <authorList>
            <person name="Park Y.K."/>
            <person name="Lee K.M."/>
            <person name="Lee W.K."/>
            <person name="Cho M.J."/>
            <person name="Lee H.S."/>
            <person name="Cho Y.G."/>
            <person name="Lee Y.C."/>
            <person name="Lee W.K."/>
            <person name="Seong W.K."/>
            <person name="Hwang K.J."/>
        </authorList>
    </citation>
    <scope>NUCLEOTIDE SEQUENCE [LARGE SCALE GENOMIC DNA]</scope>
    <source>
        <strain evidence="12 13">32T</strain>
    </source>
</reference>
<dbReference type="InterPro" id="IPR006157">
    <property type="entry name" value="FolB_dom"/>
</dbReference>
<dbReference type="PROSITE" id="PS00794">
    <property type="entry name" value="HPPK"/>
    <property type="match status" value="1"/>
</dbReference>
<keyword evidence="4" id="KW-0808">Transferase</keyword>
<evidence type="ECO:0000313" key="13">
    <source>
        <dbReference type="Proteomes" id="UP000815698"/>
    </source>
</evidence>
<dbReference type="InterPro" id="IPR000550">
    <property type="entry name" value="Hppk"/>
</dbReference>
<dbReference type="Gene3D" id="3.30.1130.10">
    <property type="match status" value="1"/>
</dbReference>
<gene>
    <name evidence="12" type="ORF">COP05_06605</name>
</gene>
<dbReference type="EC" id="4.1.2.25" evidence="9"/>
<evidence type="ECO:0000256" key="9">
    <source>
        <dbReference type="RuleBase" id="RU362079"/>
    </source>
</evidence>
<dbReference type="Proteomes" id="UP000815698">
    <property type="component" value="Chromosome"/>
</dbReference>
<dbReference type="InterPro" id="IPR043133">
    <property type="entry name" value="GTP-CH-I_C/QueF"/>
</dbReference>
<evidence type="ECO:0000256" key="7">
    <source>
        <dbReference type="ARBA" id="ARBA00022840"/>
    </source>
</evidence>
<keyword evidence="9" id="KW-0456">Lyase</keyword>
<keyword evidence="5" id="KW-0547">Nucleotide-binding</keyword>
<dbReference type="SUPFAM" id="SSF55620">
    <property type="entry name" value="Tetrahydrobiopterin biosynthesis enzymes-like"/>
    <property type="match status" value="1"/>
</dbReference>
<evidence type="ECO:0000313" key="12">
    <source>
        <dbReference type="EMBL" id="ATH96788.1"/>
    </source>
</evidence>
<comment type="pathway">
    <text evidence="2">Cofactor biosynthesis; tetrahydrofolate biosynthesis; 2-amino-4-hydroxy-6-hydroxymethyl-7,8-dihydropteridine diphosphate from 7,8-dihydroneopterin triphosphate: step 4/4.</text>
</comment>
<dbReference type="NCBIfam" id="TIGR00526">
    <property type="entry name" value="folB_dom"/>
    <property type="match status" value="1"/>
</dbReference>
<dbReference type="InterPro" id="IPR006156">
    <property type="entry name" value="Dihydroneopterin_aldolase"/>
</dbReference>
<feature type="region of interest" description="Disordered" evidence="10">
    <location>
        <begin position="290"/>
        <end position="309"/>
    </location>
</feature>
<keyword evidence="8 9" id="KW-0289">Folate biosynthesis</keyword>
<dbReference type="CDD" id="cd00534">
    <property type="entry name" value="DHNA_DHNTPE"/>
    <property type="match status" value="1"/>
</dbReference>
<dbReference type="RefSeq" id="WP_096883054.1">
    <property type="nucleotide sequence ID" value="NZ_CP023482.1"/>
</dbReference>
<keyword evidence="6" id="KW-0418">Kinase</keyword>
<proteinExistence type="inferred from homology"/>
<dbReference type="CDD" id="cd00483">
    <property type="entry name" value="HPPK"/>
    <property type="match status" value="1"/>
</dbReference>
<dbReference type="InterPro" id="IPR035907">
    <property type="entry name" value="Hppk_sf"/>
</dbReference>
<dbReference type="SMART" id="SM00905">
    <property type="entry name" value="FolB"/>
    <property type="match status" value="1"/>
</dbReference>
<evidence type="ECO:0000256" key="4">
    <source>
        <dbReference type="ARBA" id="ARBA00022679"/>
    </source>
</evidence>
<accession>A0ABN5DQ69</accession>
<evidence type="ECO:0000256" key="10">
    <source>
        <dbReference type="SAM" id="MobiDB-lite"/>
    </source>
</evidence>
<dbReference type="Pfam" id="PF02152">
    <property type="entry name" value="FolB"/>
    <property type="match status" value="1"/>
</dbReference>
<evidence type="ECO:0000256" key="2">
    <source>
        <dbReference type="ARBA" id="ARBA00005051"/>
    </source>
</evidence>
<comment type="similarity">
    <text evidence="9">Belongs to the DHNA family.</text>
</comment>
<dbReference type="EMBL" id="CP023482">
    <property type="protein sequence ID" value="ATH96788.1"/>
    <property type="molecule type" value="Genomic_DNA"/>
</dbReference>
<dbReference type="PANTHER" id="PTHR43071">
    <property type="entry name" value="2-AMINO-4-HYDROXY-6-HYDROXYMETHYLDIHYDROPTERIDINE PYROPHOSPHOKINASE"/>
    <property type="match status" value="1"/>
</dbReference>
<sequence>MTWNDIAFSVPAPLSHVAVDGVRVHGKHGVFESEKTQGHDFLVDVDMRVDTRSAGRDDALERSVSYADAAAIVEEVVAGRSVDLIETLAERISQCVLERHVLVREVSVSVHKPTAPIPQPFTDAHVRLTRRAAPVSAFIALGSNLGDSEDFLAGALAALARIPETRLIAASRVFETDPVSDIDQDAYLNAAALLETSLSPWQLLDSLHEIENAARRTRTLRWGPRTLDLDLISWGQFTCDDERLTLPHPRAHERAFVLAPMLDINPEWSFPDGRQASDLVKVAPDRAGLRPGPRVAGFASEARPRKGVR</sequence>
<comment type="catalytic activity">
    <reaction evidence="1">
        <text>6-hydroxymethyl-7,8-dihydropterin + ATP = (7,8-dihydropterin-6-yl)methyl diphosphate + AMP + H(+)</text>
        <dbReference type="Rhea" id="RHEA:11412"/>
        <dbReference type="ChEBI" id="CHEBI:15378"/>
        <dbReference type="ChEBI" id="CHEBI:30616"/>
        <dbReference type="ChEBI" id="CHEBI:44841"/>
        <dbReference type="ChEBI" id="CHEBI:72950"/>
        <dbReference type="ChEBI" id="CHEBI:456215"/>
        <dbReference type="EC" id="2.7.6.3"/>
    </reaction>
</comment>
<dbReference type="NCBIfam" id="TIGR00525">
    <property type="entry name" value="folB"/>
    <property type="match status" value="1"/>
</dbReference>
<keyword evidence="7" id="KW-0067">ATP-binding</keyword>